<keyword evidence="4 6" id="KW-0862">Zinc</keyword>
<evidence type="ECO:0000256" key="5">
    <source>
        <dbReference type="ARBA" id="ARBA00023002"/>
    </source>
</evidence>
<comment type="caution">
    <text evidence="8">The sequence shown here is derived from an EMBL/GenBank/DDBJ whole genome shotgun (WGS) entry which is preliminary data.</text>
</comment>
<dbReference type="PANTHER" id="PTHR43350:SF2">
    <property type="entry name" value="GROES-LIKE ZINC-BINDING ALCOHOL DEHYDROGENASE FAMILY PROTEIN"/>
    <property type="match status" value="1"/>
</dbReference>
<organism evidence="8 9">
    <name type="scientific">Macrophomina phaseolina</name>
    <dbReference type="NCBI Taxonomy" id="35725"/>
    <lineage>
        <taxon>Eukaryota</taxon>
        <taxon>Fungi</taxon>
        <taxon>Dikarya</taxon>
        <taxon>Ascomycota</taxon>
        <taxon>Pezizomycotina</taxon>
        <taxon>Dothideomycetes</taxon>
        <taxon>Dothideomycetes incertae sedis</taxon>
        <taxon>Botryosphaeriales</taxon>
        <taxon>Botryosphaeriaceae</taxon>
        <taxon>Macrophomina</taxon>
    </lineage>
</organism>
<comment type="cofactor">
    <cofactor evidence="1 6">
        <name>Zn(2+)</name>
        <dbReference type="ChEBI" id="CHEBI:29105"/>
    </cofactor>
</comment>
<dbReference type="SUPFAM" id="SSF50129">
    <property type="entry name" value="GroES-like"/>
    <property type="match status" value="1"/>
</dbReference>
<dbReference type="EMBL" id="JAGTJR010000001">
    <property type="protein sequence ID" value="KAH7065375.1"/>
    <property type="molecule type" value="Genomic_DNA"/>
</dbReference>
<dbReference type="Gene3D" id="3.90.180.10">
    <property type="entry name" value="Medium-chain alcohol dehydrogenases, catalytic domain"/>
    <property type="match status" value="1"/>
</dbReference>
<reference evidence="8 9" key="1">
    <citation type="journal article" date="2021" name="Nat. Commun.">
        <title>Genetic determinants of endophytism in the Arabidopsis root mycobiome.</title>
        <authorList>
            <person name="Mesny F."/>
            <person name="Miyauchi S."/>
            <person name="Thiergart T."/>
            <person name="Pickel B."/>
            <person name="Atanasova L."/>
            <person name="Karlsson M."/>
            <person name="Huettel B."/>
            <person name="Barry K.W."/>
            <person name="Haridas S."/>
            <person name="Chen C."/>
            <person name="Bauer D."/>
            <person name="Andreopoulos W."/>
            <person name="Pangilinan J."/>
            <person name="LaButti K."/>
            <person name="Riley R."/>
            <person name="Lipzen A."/>
            <person name="Clum A."/>
            <person name="Drula E."/>
            <person name="Henrissat B."/>
            <person name="Kohler A."/>
            <person name="Grigoriev I.V."/>
            <person name="Martin F.M."/>
            <person name="Hacquard S."/>
        </authorList>
    </citation>
    <scope>NUCLEOTIDE SEQUENCE [LARGE SCALE GENOMIC DNA]</scope>
    <source>
        <strain evidence="8 9">MPI-SDFR-AT-0080</strain>
    </source>
</reference>
<evidence type="ECO:0000256" key="1">
    <source>
        <dbReference type="ARBA" id="ARBA00001947"/>
    </source>
</evidence>
<evidence type="ECO:0000259" key="7">
    <source>
        <dbReference type="SMART" id="SM00829"/>
    </source>
</evidence>
<dbReference type="PANTHER" id="PTHR43350">
    <property type="entry name" value="NAD-DEPENDENT ALCOHOL DEHYDROGENASE"/>
    <property type="match status" value="1"/>
</dbReference>
<evidence type="ECO:0000313" key="8">
    <source>
        <dbReference type="EMBL" id="KAH7065375.1"/>
    </source>
</evidence>
<feature type="domain" description="Enoyl reductase (ER)" evidence="7">
    <location>
        <begin position="21"/>
        <end position="381"/>
    </location>
</feature>
<dbReference type="PROSITE" id="PS00059">
    <property type="entry name" value="ADH_ZINC"/>
    <property type="match status" value="1"/>
</dbReference>
<evidence type="ECO:0000256" key="4">
    <source>
        <dbReference type="ARBA" id="ARBA00022833"/>
    </source>
</evidence>
<dbReference type="InterPro" id="IPR020843">
    <property type="entry name" value="ER"/>
</dbReference>
<name>A0ABQ8GVT8_9PEZI</name>
<comment type="similarity">
    <text evidence="2 6">Belongs to the zinc-containing alcohol dehydrogenase family.</text>
</comment>
<keyword evidence="3 6" id="KW-0479">Metal-binding</keyword>
<keyword evidence="9" id="KW-1185">Reference proteome</keyword>
<dbReference type="SMART" id="SM00829">
    <property type="entry name" value="PKS_ER"/>
    <property type="match status" value="1"/>
</dbReference>
<dbReference type="Pfam" id="PF08240">
    <property type="entry name" value="ADH_N"/>
    <property type="match status" value="1"/>
</dbReference>
<evidence type="ECO:0000256" key="2">
    <source>
        <dbReference type="ARBA" id="ARBA00008072"/>
    </source>
</evidence>
<dbReference type="Pfam" id="PF00107">
    <property type="entry name" value="ADH_zinc_N"/>
    <property type="match status" value="1"/>
</dbReference>
<dbReference type="InterPro" id="IPR002328">
    <property type="entry name" value="ADH_Zn_CS"/>
</dbReference>
<dbReference type="CDD" id="cd08278">
    <property type="entry name" value="benzyl_alcohol_DH"/>
    <property type="match status" value="1"/>
</dbReference>
<dbReference type="Proteomes" id="UP000774617">
    <property type="component" value="Unassembled WGS sequence"/>
</dbReference>
<gene>
    <name evidence="8" type="ORF">B0J12DRAFT_589245</name>
</gene>
<dbReference type="InterPro" id="IPR036291">
    <property type="entry name" value="NAD(P)-bd_dom_sf"/>
</dbReference>
<accession>A0ABQ8GVT8</accession>
<evidence type="ECO:0000256" key="3">
    <source>
        <dbReference type="ARBA" id="ARBA00022723"/>
    </source>
</evidence>
<dbReference type="InterPro" id="IPR011032">
    <property type="entry name" value="GroES-like_sf"/>
</dbReference>
<sequence length="383" mass="40705">MASYTQTRAIVAKGLPTTAPKPTFVFETLELSDPADDEVIVRMVGTGICHSDLVFACMPGPDRVLGHEGAGYITALGRSVTHLQINDPVLLSYTCCGDCAACTSTPPRVHACTSMLSTNSAHPGAFKRTASASFDVAGRFFGQSSFAHFSRAHVRSVVPLGDFVSATDPDADLRLLAPLGCGFMTGAGTVVNALKANGETAVLVTGLGAVGFGAVMAAKLAGCKVIVAVDRVASRLERAREFGATHVVNTAGTHGWEKIVQAVKEAAPEGIDGVVETTGAVAVMQASMRVLRREGQVVLLAPAPPGDGLMIPYKELQYLSAKVNFLVMGEAYPQDFVPRMLKWWRDGEFPIEKLVKEYPIEKWEDAIAAMLESGEVVKPVLVW</sequence>
<evidence type="ECO:0000313" key="9">
    <source>
        <dbReference type="Proteomes" id="UP000774617"/>
    </source>
</evidence>
<dbReference type="Gene3D" id="3.40.50.720">
    <property type="entry name" value="NAD(P)-binding Rossmann-like Domain"/>
    <property type="match status" value="1"/>
</dbReference>
<dbReference type="InterPro" id="IPR013149">
    <property type="entry name" value="ADH-like_C"/>
</dbReference>
<protein>
    <submittedName>
        <fullName evidence="8">Chaperonin 10-like protein</fullName>
    </submittedName>
</protein>
<keyword evidence="5" id="KW-0560">Oxidoreductase</keyword>
<evidence type="ECO:0000256" key="6">
    <source>
        <dbReference type="RuleBase" id="RU361277"/>
    </source>
</evidence>
<proteinExistence type="inferred from homology"/>
<dbReference type="SUPFAM" id="SSF51735">
    <property type="entry name" value="NAD(P)-binding Rossmann-fold domains"/>
    <property type="match status" value="1"/>
</dbReference>
<dbReference type="InterPro" id="IPR013154">
    <property type="entry name" value="ADH-like_N"/>
</dbReference>